<dbReference type="GO" id="GO:0005506">
    <property type="term" value="F:iron ion binding"/>
    <property type="evidence" value="ECO:0007669"/>
    <property type="project" value="InterPro"/>
</dbReference>
<dbReference type="InterPro" id="IPR002346">
    <property type="entry name" value="Mopterin_DH_FAD-bd"/>
</dbReference>
<evidence type="ECO:0000256" key="5">
    <source>
        <dbReference type="ARBA" id="ARBA00023004"/>
    </source>
</evidence>
<dbReference type="PANTHER" id="PTHR45444:SF3">
    <property type="entry name" value="XANTHINE DEHYDROGENASE"/>
    <property type="match status" value="1"/>
</dbReference>
<reference evidence="10" key="1">
    <citation type="submission" date="2016-10" db="EMBL/GenBank/DDBJ databases">
        <authorList>
            <person name="Varghese N."/>
            <person name="Submissions S."/>
        </authorList>
    </citation>
    <scope>NUCLEOTIDE SEQUENCE [LARGE SCALE GENOMIC DNA]</scope>
    <source>
        <strain evidence="10">ATCC 25963</strain>
    </source>
</reference>
<dbReference type="Pfam" id="PF03450">
    <property type="entry name" value="CO_deh_flav_C"/>
    <property type="match status" value="1"/>
</dbReference>
<feature type="compositionally biased region" description="Polar residues" evidence="6">
    <location>
        <begin position="1"/>
        <end position="17"/>
    </location>
</feature>
<dbReference type="InterPro" id="IPR006058">
    <property type="entry name" value="2Fe2S_fd_BS"/>
</dbReference>
<dbReference type="GO" id="GO:0051537">
    <property type="term" value="F:2 iron, 2 sulfur cluster binding"/>
    <property type="evidence" value="ECO:0007669"/>
    <property type="project" value="InterPro"/>
</dbReference>
<dbReference type="NCBIfam" id="TIGR02963">
    <property type="entry name" value="xanthine_xdhA"/>
    <property type="match status" value="1"/>
</dbReference>
<keyword evidence="2" id="KW-0479">Metal-binding</keyword>
<dbReference type="Pfam" id="PF00111">
    <property type="entry name" value="Fer2"/>
    <property type="match status" value="1"/>
</dbReference>
<proteinExistence type="predicted"/>
<dbReference type="GO" id="GO:0071949">
    <property type="term" value="F:FAD binding"/>
    <property type="evidence" value="ECO:0007669"/>
    <property type="project" value="InterPro"/>
</dbReference>
<evidence type="ECO:0000256" key="3">
    <source>
        <dbReference type="ARBA" id="ARBA00022827"/>
    </source>
</evidence>
<dbReference type="PROSITE" id="PS51387">
    <property type="entry name" value="FAD_PCMH"/>
    <property type="match status" value="1"/>
</dbReference>
<dbReference type="SUPFAM" id="SSF47741">
    <property type="entry name" value="CO dehydrogenase ISP C-domain like"/>
    <property type="match status" value="1"/>
</dbReference>
<dbReference type="InterPro" id="IPR036683">
    <property type="entry name" value="CO_DH_flav_C_dom_sf"/>
</dbReference>
<dbReference type="InterPro" id="IPR001041">
    <property type="entry name" value="2Fe-2S_ferredoxin-type"/>
</dbReference>
<evidence type="ECO:0000259" key="8">
    <source>
        <dbReference type="PROSITE" id="PS51387"/>
    </source>
</evidence>
<dbReference type="STRING" id="54.SAMN02745121_04955"/>
<dbReference type="Proteomes" id="UP000199400">
    <property type="component" value="Unassembled WGS sequence"/>
</dbReference>
<dbReference type="Gene3D" id="3.30.390.50">
    <property type="entry name" value="CO dehydrogenase flavoprotein, C-terminal domain"/>
    <property type="match status" value="1"/>
</dbReference>
<protein>
    <submittedName>
        <fullName evidence="9">Xanthine dehydrogenase small subunit</fullName>
    </submittedName>
</protein>
<evidence type="ECO:0000259" key="7">
    <source>
        <dbReference type="PROSITE" id="PS51085"/>
    </source>
</evidence>
<feature type="region of interest" description="Disordered" evidence="6">
    <location>
        <begin position="1"/>
        <end position="31"/>
    </location>
</feature>
<dbReference type="InterPro" id="IPR036884">
    <property type="entry name" value="2Fe-2S-bd_dom_sf"/>
</dbReference>
<dbReference type="InterPro" id="IPR014307">
    <property type="entry name" value="Xanthine_DH_ssu"/>
</dbReference>
<dbReference type="InterPro" id="IPR016166">
    <property type="entry name" value="FAD-bd_PCMH"/>
</dbReference>
<evidence type="ECO:0000256" key="6">
    <source>
        <dbReference type="SAM" id="MobiDB-lite"/>
    </source>
</evidence>
<dbReference type="SUPFAM" id="SSF55447">
    <property type="entry name" value="CO dehydrogenase flavoprotein C-terminal domain-like"/>
    <property type="match status" value="1"/>
</dbReference>
<feature type="domain" description="2Fe-2S ferredoxin-type" evidence="7">
    <location>
        <begin position="88"/>
        <end position="175"/>
    </location>
</feature>
<evidence type="ECO:0000313" key="9">
    <source>
        <dbReference type="EMBL" id="SFE62913.1"/>
    </source>
</evidence>
<dbReference type="Gene3D" id="3.30.465.10">
    <property type="match status" value="1"/>
</dbReference>
<dbReference type="Pfam" id="PF01799">
    <property type="entry name" value="Fer2_2"/>
    <property type="match status" value="1"/>
</dbReference>
<dbReference type="GO" id="GO:0004854">
    <property type="term" value="F:xanthine dehydrogenase activity"/>
    <property type="evidence" value="ECO:0007669"/>
    <property type="project" value="InterPro"/>
</dbReference>
<dbReference type="CDD" id="cd00207">
    <property type="entry name" value="fer2"/>
    <property type="match status" value="1"/>
</dbReference>
<accession>A0A1I2C527</accession>
<sequence length="577" mass="61974">MSRTTAGSSNGPSSATTRAPRWHDRAVPPGSTSLVEAAGRLYATGGGAYRVVYAQEQADPPFAIVTPMRAASTGRDSRVTLAVAAPMSTLRFYLNDRPIEDAEVPPTTTLLNYLRQRAHLTGTKEGCAEGDCGACTVVLLDAETDPAAPRFRAVNACLMFVPMVQGRRVYTVEGLRRDGALHPVQAAMVERLGSQCGYCTPGVVMSAFEACYRDDLHEPWQLDDQMCGNLCRCTGYRPIRDAVHMVAGTCPKDIFKTRRAEAKPAALEFVRASEGRCYLQPTSLAALWAAIAERPRARLVCGGTDLALLVTQRYQDLPELIALEGVPELRGVGRGADGWFEIGATTTLTDLEAACMGPLRPLTPLLRILRYFASRQIKHRATVGGNLCNASPIGDLAPALIALGAQVVLRSAAGARTLPLEQFFLAYRKTALQPGEVLAAVRVPEPAPGARVAAYKVSKRRELDISAVAAGLYVETCPEGLVTEVRAAFGGMAATPARARGLEAALRGKPWTEATVEAALPALADDFKPLSDHRCSAWFRGQVAENLVRGFYLETAATPRPELPPRPTATVRLEVVP</sequence>
<dbReference type="PROSITE" id="PS00197">
    <property type="entry name" value="2FE2S_FER_1"/>
    <property type="match status" value="1"/>
</dbReference>
<dbReference type="AlphaFoldDB" id="A0A1I2C527"/>
<keyword evidence="5" id="KW-0408">Iron</keyword>
<evidence type="ECO:0000313" key="10">
    <source>
        <dbReference type="Proteomes" id="UP000199400"/>
    </source>
</evidence>
<keyword evidence="4" id="KW-0560">Oxidoreductase</keyword>
<evidence type="ECO:0000256" key="4">
    <source>
        <dbReference type="ARBA" id="ARBA00023002"/>
    </source>
</evidence>
<dbReference type="InterPro" id="IPR012675">
    <property type="entry name" value="Beta-grasp_dom_sf"/>
</dbReference>
<dbReference type="EMBL" id="FOMX01000016">
    <property type="protein sequence ID" value="SFE62913.1"/>
    <property type="molecule type" value="Genomic_DNA"/>
</dbReference>
<keyword evidence="1" id="KW-0285">Flavoprotein</keyword>
<dbReference type="SMART" id="SM01092">
    <property type="entry name" value="CO_deh_flav_C"/>
    <property type="match status" value="1"/>
</dbReference>
<evidence type="ECO:0000256" key="1">
    <source>
        <dbReference type="ARBA" id="ARBA00022630"/>
    </source>
</evidence>
<organism evidence="9 10">
    <name type="scientific">Nannocystis exedens</name>
    <dbReference type="NCBI Taxonomy" id="54"/>
    <lineage>
        <taxon>Bacteria</taxon>
        <taxon>Pseudomonadati</taxon>
        <taxon>Myxococcota</taxon>
        <taxon>Polyangia</taxon>
        <taxon>Nannocystales</taxon>
        <taxon>Nannocystaceae</taxon>
        <taxon>Nannocystis</taxon>
    </lineage>
</organism>
<feature type="domain" description="FAD-binding PCMH-type" evidence="8">
    <location>
        <begin position="271"/>
        <end position="448"/>
    </location>
</feature>
<name>A0A1I2C527_9BACT</name>
<dbReference type="InterPro" id="IPR016169">
    <property type="entry name" value="FAD-bd_PCMH_sub2"/>
</dbReference>
<dbReference type="InterPro" id="IPR036318">
    <property type="entry name" value="FAD-bd_PCMH-like_sf"/>
</dbReference>
<dbReference type="Pfam" id="PF00941">
    <property type="entry name" value="FAD_binding_5"/>
    <property type="match status" value="1"/>
</dbReference>
<keyword evidence="10" id="KW-1185">Reference proteome</keyword>
<dbReference type="SUPFAM" id="SSF54292">
    <property type="entry name" value="2Fe-2S ferredoxin-like"/>
    <property type="match status" value="1"/>
</dbReference>
<gene>
    <name evidence="9" type="ORF">SAMN02745121_04955</name>
</gene>
<dbReference type="Gene3D" id="1.10.150.120">
    <property type="entry name" value="[2Fe-2S]-binding domain"/>
    <property type="match status" value="1"/>
</dbReference>
<dbReference type="PROSITE" id="PS51085">
    <property type="entry name" value="2FE2S_FER_2"/>
    <property type="match status" value="1"/>
</dbReference>
<keyword evidence="3" id="KW-0274">FAD</keyword>
<dbReference type="Gene3D" id="3.10.20.30">
    <property type="match status" value="1"/>
</dbReference>
<dbReference type="InterPro" id="IPR005107">
    <property type="entry name" value="CO_DH_flav_C"/>
</dbReference>
<dbReference type="InterPro" id="IPR016167">
    <property type="entry name" value="FAD-bd_PCMH_sub1"/>
</dbReference>
<dbReference type="Gene3D" id="3.30.43.10">
    <property type="entry name" value="Uridine Diphospho-n-acetylenolpyruvylglucosamine Reductase, domain 2"/>
    <property type="match status" value="1"/>
</dbReference>
<evidence type="ECO:0000256" key="2">
    <source>
        <dbReference type="ARBA" id="ARBA00022723"/>
    </source>
</evidence>
<dbReference type="SUPFAM" id="SSF56176">
    <property type="entry name" value="FAD-binding/transporter-associated domain-like"/>
    <property type="match status" value="1"/>
</dbReference>
<dbReference type="InterPro" id="IPR016208">
    <property type="entry name" value="Ald_Oxase/xanthine_DH-like"/>
</dbReference>
<dbReference type="InterPro" id="IPR036010">
    <property type="entry name" value="2Fe-2S_ferredoxin-like_sf"/>
</dbReference>
<dbReference type="InterPro" id="IPR002888">
    <property type="entry name" value="2Fe-2S-bd"/>
</dbReference>
<dbReference type="PANTHER" id="PTHR45444">
    <property type="entry name" value="XANTHINE DEHYDROGENASE"/>
    <property type="match status" value="1"/>
</dbReference>